<dbReference type="STRING" id="381665.SAMN05216554_0477"/>
<dbReference type="RefSeq" id="WP_092548218.1">
    <property type="nucleotide sequence ID" value="NZ_FNPZ01000001.1"/>
</dbReference>
<evidence type="ECO:0000313" key="6">
    <source>
        <dbReference type="Proteomes" id="UP000198891"/>
    </source>
</evidence>
<dbReference type="EMBL" id="FNPZ01000001">
    <property type="protein sequence ID" value="SDY48913.1"/>
    <property type="molecule type" value="Genomic_DNA"/>
</dbReference>
<protein>
    <submittedName>
        <fullName evidence="5">TQXA domain-containing protein</fullName>
    </submittedName>
</protein>
<evidence type="ECO:0000256" key="3">
    <source>
        <dbReference type="SAM" id="SignalP"/>
    </source>
</evidence>
<feature type="compositionally biased region" description="Gly residues" evidence="1">
    <location>
        <begin position="342"/>
        <end position="352"/>
    </location>
</feature>
<feature type="compositionally biased region" description="Low complexity" evidence="1">
    <location>
        <begin position="287"/>
        <end position="296"/>
    </location>
</feature>
<evidence type="ECO:0000256" key="2">
    <source>
        <dbReference type="SAM" id="Phobius"/>
    </source>
</evidence>
<accession>A0A1H3K9W6</accession>
<proteinExistence type="predicted"/>
<dbReference type="InterPro" id="IPR013552">
    <property type="entry name" value="Thioester_dom"/>
</dbReference>
<dbReference type="OrthoDB" id="2676146at2"/>
<feature type="compositionally biased region" description="Low complexity" evidence="1">
    <location>
        <begin position="330"/>
        <end position="341"/>
    </location>
</feature>
<dbReference type="AlphaFoldDB" id="A0A1H3K9W6"/>
<keyword evidence="6" id="KW-1185">Reference proteome</keyword>
<dbReference type="Pfam" id="PF08341">
    <property type="entry name" value="TED"/>
    <property type="match status" value="1"/>
</dbReference>
<feature type="signal peptide" evidence="3">
    <location>
        <begin position="1"/>
        <end position="35"/>
    </location>
</feature>
<keyword evidence="2" id="KW-0472">Membrane</keyword>
<gene>
    <name evidence="5" type="ORF">SAMN05216554_0477</name>
</gene>
<reference evidence="5 6" key="1">
    <citation type="submission" date="2016-10" db="EMBL/GenBank/DDBJ databases">
        <authorList>
            <person name="de Groot N.N."/>
        </authorList>
    </citation>
    <scope>NUCLEOTIDE SEQUENCE [LARGE SCALE GENOMIC DNA]</scope>
    <source>
        <strain evidence="5 6">CGMCC 4.3491</strain>
    </source>
</reference>
<keyword evidence="3" id="KW-0732">Signal</keyword>
<name>A0A1H3K9W6_9MICO</name>
<organism evidence="5 6">
    <name type="scientific">Herbiconiux ginsengi</name>
    <dbReference type="NCBI Taxonomy" id="381665"/>
    <lineage>
        <taxon>Bacteria</taxon>
        <taxon>Bacillati</taxon>
        <taxon>Actinomycetota</taxon>
        <taxon>Actinomycetes</taxon>
        <taxon>Micrococcales</taxon>
        <taxon>Microbacteriaceae</taxon>
        <taxon>Herbiconiux</taxon>
    </lineage>
</organism>
<feature type="region of interest" description="Disordered" evidence="1">
    <location>
        <begin position="330"/>
        <end position="352"/>
    </location>
</feature>
<feature type="chain" id="PRO_5011513149" evidence="3">
    <location>
        <begin position="36"/>
        <end position="394"/>
    </location>
</feature>
<dbReference type="InterPro" id="IPR023849">
    <property type="entry name" value="TQXA_dom"/>
</dbReference>
<evidence type="ECO:0000256" key="1">
    <source>
        <dbReference type="SAM" id="MobiDB-lite"/>
    </source>
</evidence>
<feature type="transmembrane region" description="Helical" evidence="2">
    <location>
        <begin position="363"/>
        <end position="385"/>
    </location>
</feature>
<dbReference type="Proteomes" id="UP000198891">
    <property type="component" value="Unassembled WGS sequence"/>
</dbReference>
<keyword evidence="2" id="KW-1133">Transmembrane helix</keyword>
<dbReference type="Gene3D" id="1.10.150.480">
    <property type="match status" value="1"/>
</dbReference>
<sequence length="394" mass="40000">MSVGGLRKFSRSGGRLGAGLLAAVALIAPAMAASAATPTVGDTVYVGDGTGYSGTSLHPVYPETPADPDHPGEAAFWAYCVEHDIPVQVRREGQLGDLDSFLGENYFAGDQAVQGRVLWILAHSYPALSLTDFGAAAGVPGISQNDAIEATQYAIWRYTDLDFDASWNWETQDSENAYWYLVDSANASDGMTSADFETTATVSAPLAHQSAESLIGPFLVNTNKPTASVSVDGGFVLTDAEGTPLDTDAVVDGQEIYIDARHLTVAGSATVTVSARGSSATGRVISTPTEPGETPTAGDHSQSLILVAGDATTTSDDATVTWAAAPGSGTVTTPTVPAGIPGPAGSGTGSDASGGAGQLAATGFAILPVAATSVLLGAAGAVALVSRRRRHGRA</sequence>
<keyword evidence="2" id="KW-0812">Transmembrane</keyword>
<feature type="region of interest" description="Disordered" evidence="1">
    <location>
        <begin position="281"/>
        <end position="300"/>
    </location>
</feature>
<feature type="domain" description="Thioester" evidence="4">
    <location>
        <begin position="77"/>
        <end position="187"/>
    </location>
</feature>
<evidence type="ECO:0000313" key="5">
    <source>
        <dbReference type="EMBL" id="SDY48913.1"/>
    </source>
</evidence>
<dbReference type="NCBIfam" id="TIGR03934">
    <property type="entry name" value="TQXA_dom"/>
    <property type="match status" value="1"/>
</dbReference>
<evidence type="ECO:0000259" key="4">
    <source>
        <dbReference type="Pfam" id="PF08341"/>
    </source>
</evidence>